<comment type="similarity">
    <text evidence="1">Belongs to the ZPR1 family.</text>
</comment>
<dbReference type="Pfam" id="PF22794">
    <property type="entry name" value="jr-ZPR1"/>
    <property type="match status" value="1"/>
</dbReference>
<dbReference type="InterPro" id="IPR042452">
    <property type="entry name" value="ZPR1_Znf1/2"/>
</dbReference>
<evidence type="ECO:0000256" key="2">
    <source>
        <dbReference type="ARBA" id="ARBA00022723"/>
    </source>
</evidence>
<reference evidence="6 7" key="1">
    <citation type="submission" date="2024-03" db="EMBL/GenBank/DDBJ databases">
        <title>The Acrasis kona genome and developmental transcriptomes reveal deep origins of eukaryotic multicellular pathways.</title>
        <authorList>
            <person name="Sheikh S."/>
            <person name="Fu C.-J."/>
            <person name="Brown M.W."/>
            <person name="Baldauf S.L."/>
        </authorList>
    </citation>
    <scope>NUCLEOTIDE SEQUENCE [LARGE SCALE GENOMIC DNA]</scope>
    <source>
        <strain evidence="6 7">ATCC MYA-3509</strain>
    </source>
</reference>
<dbReference type="GO" id="GO:0005634">
    <property type="term" value="C:nucleus"/>
    <property type="evidence" value="ECO:0007669"/>
    <property type="project" value="TreeGrafter"/>
</dbReference>
<evidence type="ECO:0000256" key="4">
    <source>
        <dbReference type="ARBA" id="ARBA00022833"/>
    </source>
</evidence>
<dbReference type="PANTHER" id="PTHR10876">
    <property type="entry name" value="ZINC FINGER PROTEIN ZPR1"/>
    <property type="match status" value="1"/>
</dbReference>
<dbReference type="NCBIfam" id="TIGR00310">
    <property type="entry name" value="ZPR1_znf"/>
    <property type="match status" value="1"/>
</dbReference>
<dbReference type="PANTHER" id="PTHR10876:SF0">
    <property type="entry name" value="ZINC FINGER PROTEIN ZPR1"/>
    <property type="match status" value="1"/>
</dbReference>
<evidence type="ECO:0000313" key="7">
    <source>
        <dbReference type="Proteomes" id="UP001431209"/>
    </source>
</evidence>
<dbReference type="AlphaFoldDB" id="A0AAW2YHE9"/>
<sequence length="227" mass="25676">MDRNQLSSILSGDGDIIKFKEHIGPLPDQERVCFIEKCYGCTKPGELNMLLTKVPHFKEMVVMAFNCDHCGFRSNEVKVVGVISTVGTKITLQVQSSTDIHRDLLKSDSATVYIPEIDLEITEGSLGGRFTTIEGLLRTLRMQLSHMKGFNMSEDDFNVPKTAFGKFIQRLKDLESGEENFTFIIDDPTSNSFIQNLYAPDDDPQLRIQEYKRTREQDDDLGLVSDV</sequence>
<dbReference type="SMART" id="SM00709">
    <property type="entry name" value="Zpr1"/>
    <property type="match status" value="1"/>
</dbReference>
<evidence type="ECO:0000256" key="1">
    <source>
        <dbReference type="ARBA" id="ARBA00008354"/>
    </source>
</evidence>
<evidence type="ECO:0000256" key="3">
    <source>
        <dbReference type="ARBA" id="ARBA00022771"/>
    </source>
</evidence>
<dbReference type="Gene3D" id="2.60.120.1040">
    <property type="entry name" value="ZPR1, A/B domain"/>
    <property type="match status" value="1"/>
</dbReference>
<dbReference type="GO" id="GO:0008270">
    <property type="term" value="F:zinc ion binding"/>
    <property type="evidence" value="ECO:0007669"/>
    <property type="project" value="UniProtKB-KW"/>
</dbReference>
<feature type="domain" description="Zinc finger ZPR1-type" evidence="5">
    <location>
        <begin position="36"/>
        <end position="196"/>
    </location>
</feature>
<keyword evidence="4" id="KW-0862">Zinc</keyword>
<keyword evidence="3" id="KW-0863">Zinc-finger</keyword>
<gene>
    <name evidence="6" type="ORF">AKO1_005661</name>
</gene>
<dbReference type="InterPro" id="IPR004457">
    <property type="entry name" value="Znf_ZPR1"/>
</dbReference>
<keyword evidence="7" id="KW-1185">Reference proteome</keyword>
<dbReference type="FunFam" id="2.60.120.1040:FF:000001">
    <property type="entry name" value="Zinc finger protein ZPR1"/>
    <property type="match status" value="1"/>
</dbReference>
<proteinExistence type="inferred from homology"/>
<evidence type="ECO:0000313" key="6">
    <source>
        <dbReference type="EMBL" id="KAL0476831.1"/>
    </source>
</evidence>
<keyword evidence="2" id="KW-0479">Metal-binding</keyword>
<comment type="caution">
    <text evidence="6">The sequence shown here is derived from an EMBL/GenBank/DDBJ whole genome shotgun (WGS) entry which is preliminary data.</text>
</comment>
<evidence type="ECO:0000259" key="5">
    <source>
        <dbReference type="SMART" id="SM00709"/>
    </source>
</evidence>
<name>A0AAW2YHE9_9EUKA</name>
<dbReference type="InterPro" id="IPR042451">
    <property type="entry name" value="ZPR1_A/B_dom"/>
</dbReference>
<dbReference type="InterPro" id="IPR040141">
    <property type="entry name" value="ZPR1"/>
</dbReference>
<dbReference type="InterPro" id="IPR056180">
    <property type="entry name" value="ZPR1_jr_dom"/>
</dbReference>
<dbReference type="Pfam" id="PF03367">
    <property type="entry name" value="Zn_ribbon_ZPR1"/>
    <property type="match status" value="1"/>
</dbReference>
<dbReference type="Proteomes" id="UP001431209">
    <property type="component" value="Unassembled WGS sequence"/>
</dbReference>
<accession>A0AAW2YHE9</accession>
<dbReference type="EMBL" id="JAOPGA020000108">
    <property type="protein sequence ID" value="KAL0476831.1"/>
    <property type="molecule type" value="Genomic_DNA"/>
</dbReference>
<protein>
    <submittedName>
        <fullName evidence="6">Zpr1</fullName>
    </submittedName>
</protein>
<dbReference type="Gene3D" id="2.20.25.420">
    <property type="entry name" value="ZPR1, zinc finger domain"/>
    <property type="match status" value="1"/>
</dbReference>
<organism evidence="6 7">
    <name type="scientific">Acrasis kona</name>
    <dbReference type="NCBI Taxonomy" id="1008807"/>
    <lineage>
        <taxon>Eukaryota</taxon>
        <taxon>Discoba</taxon>
        <taxon>Heterolobosea</taxon>
        <taxon>Tetramitia</taxon>
        <taxon>Eutetramitia</taxon>
        <taxon>Acrasidae</taxon>
        <taxon>Acrasis</taxon>
    </lineage>
</organism>